<evidence type="ECO:0000259" key="2">
    <source>
        <dbReference type="SMART" id="SM00254"/>
    </source>
</evidence>
<feature type="chain" id="PRO_5035818641" description="ShKT domain-containing protein" evidence="1">
    <location>
        <begin position="18"/>
        <end position="84"/>
    </location>
</feature>
<sequence length="84" mass="9042">MKLFASLLLCALSYVYAQYCCQGSPLGICVNGMCPNGTMCNGGVCCPGCFDTCYDCYLYLQYCNNPYYACAMSGCQASCGKCHP</sequence>
<dbReference type="SMART" id="SM00254">
    <property type="entry name" value="ShKT"/>
    <property type="match status" value="1"/>
</dbReference>
<dbReference type="OrthoDB" id="5770833at2759"/>
<accession>A0A8S1HJK3</accession>
<dbReference type="InterPro" id="IPR003582">
    <property type="entry name" value="ShKT_dom"/>
</dbReference>
<feature type="signal peptide" evidence="1">
    <location>
        <begin position="1"/>
        <end position="17"/>
    </location>
</feature>
<comment type="caution">
    <text evidence="3">The sequence shown here is derived from an EMBL/GenBank/DDBJ whole genome shotgun (WGS) entry which is preliminary data.</text>
</comment>
<evidence type="ECO:0000313" key="3">
    <source>
        <dbReference type="EMBL" id="CAD6193410.1"/>
    </source>
</evidence>
<gene>
    <name evidence="3" type="ORF">CAUJ_LOCUS9329</name>
</gene>
<proteinExistence type="predicted"/>
<dbReference type="EMBL" id="CAJGYM010000035">
    <property type="protein sequence ID" value="CAD6193410.1"/>
    <property type="molecule type" value="Genomic_DNA"/>
</dbReference>
<reference evidence="3" key="1">
    <citation type="submission" date="2020-10" db="EMBL/GenBank/DDBJ databases">
        <authorList>
            <person name="Kikuchi T."/>
        </authorList>
    </citation>
    <scope>NUCLEOTIDE SEQUENCE</scope>
    <source>
        <strain evidence="3">NKZ352</strain>
    </source>
</reference>
<evidence type="ECO:0000313" key="4">
    <source>
        <dbReference type="Proteomes" id="UP000835052"/>
    </source>
</evidence>
<evidence type="ECO:0000256" key="1">
    <source>
        <dbReference type="SAM" id="SignalP"/>
    </source>
</evidence>
<organism evidence="3 4">
    <name type="scientific">Caenorhabditis auriculariae</name>
    <dbReference type="NCBI Taxonomy" id="2777116"/>
    <lineage>
        <taxon>Eukaryota</taxon>
        <taxon>Metazoa</taxon>
        <taxon>Ecdysozoa</taxon>
        <taxon>Nematoda</taxon>
        <taxon>Chromadorea</taxon>
        <taxon>Rhabditida</taxon>
        <taxon>Rhabditina</taxon>
        <taxon>Rhabditomorpha</taxon>
        <taxon>Rhabditoidea</taxon>
        <taxon>Rhabditidae</taxon>
        <taxon>Peloderinae</taxon>
        <taxon>Caenorhabditis</taxon>
    </lineage>
</organism>
<dbReference type="AlphaFoldDB" id="A0A8S1HJK3"/>
<protein>
    <recommendedName>
        <fullName evidence="2">ShKT domain-containing protein</fullName>
    </recommendedName>
</protein>
<dbReference type="Proteomes" id="UP000835052">
    <property type="component" value="Unassembled WGS sequence"/>
</dbReference>
<feature type="domain" description="ShKT" evidence="2">
    <location>
        <begin position="48"/>
        <end position="83"/>
    </location>
</feature>
<keyword evidence="4" id="KW-1185">Reference proteome</keyword>
<name>A0A8S1HJK3_9PELO</name>
<keyword evidence="1" id="KW-0732">Signal</keyword>